<dbReference type="InterPro" id="IPR039808">
    <property type="entry name" value="Cadherin"/>
</dbReference>
<proteinExistence type="predicted"/>
<evidence type="ECO:0000256" key="11">
    <source>
        <dbReference type="PROSITE-ProRule" id="PRU00043"/>
    </source>
</evidence>
<accession>A0A8C5TYA7</accession>
<evidence type="ECO:0000256" key="7">
    <source>
        <dbReference type="ARBA" id="ARBA00022889"/>
    </source>
</evidence>
<dbReference type="FunFam" id="2.60.40.60:FF:000011">
    <property type="entry name" value="Cadherin 1"/>
    <property type="match status" value="1"/>
</dbReference>
<dbReference type="GO" id="GO:0016342">
    <property type="term" value="C:catenin complex"/>
    <property type="evidence" value="ECO:0007669"/>
    <property type="project" value="TreeGrafter"/>
</dbReference>
<keyword evidence="9" id="KW-0472">Membrane</keyword>
<evidence type="ECO:0000256" key="3">
    <source>
        <dbReference type="ARBA" id="ARBA00022692"/>
    </source>
</evidence>
<dbReference type="InterPro" id="IPR020894">
    <property type="entry name" value="Cadherin_CS"/>
</dbReference>
<keyword evidence="3" id="KW-0812">Transmembrane</keyword>
<evidence type="ECO:0000256" key="10">
    <source>
        <dbReference type="ARBA" id="ARBA00023180"/>
    </source>
</evidence>
<evidence type="ECO:0000256" key="12">
    <source>
        <dbReference type="SAM" id="MobiDB-lite"/>
    </source>
</evidence>
<dbReference type="PANTHER" id="PTHR24027:SF446">
    <property type="entry name" value="CADHERIN-3"/>
    <property type="match status" value="1"/>
</dbReference>
<dbReference type="GO" id="GO:0007043">
    <property type="term" value="P:cell-cell junction assembly"/>
    <property type="evidence" value="ECO:0007669"/>
    <property type="project" value="TreeGrafter"/>
</dbReference>
<evidence type="ECO:0000313" key="14">
    <source>
        <dbReference type="Ensembl" id="ENSMCSP00000012947.1"/>
    </source>
</evidence>
<keyword evidence="8" id="KW-1133">Transmembrane helix</keyword>
<evidence type="ECO:0000259" key="13">
    <source>
        <dbReference type="PROSITE" id="PS50268"/>
    </source>
</evidence>
<dbReference type="InterPro" id="IPR002126">
    <property type="entry name" value="Cadherin-like_dom"/>
</dbReference>
<dbReference type="PROSITE" id="PS00232">
    <property type="entry name" value="CADHERIN_1"/>
    <property type="match status" value="1"/>
</dbReference>
<sequence length="748" mass="80563">MQPPRPHCDGPTSRRRRAKVQGAMAAAALAVPPRCQPGTFPVADPLHFPTPQPCRELRRLRGAVQDGGARCRGAGGWGPRAATGGGQGARCTPPRCWFSPGCRWSAAPLLPQPAVPSLIPNPQELPRARLALRRQKRDWVIPPIKVPENERGPFPKKLVQIKSNRDRDTKIFYSITGQGADAPPEGIFTIEKESGWMKVTQPLDREHIDKYHLFSHAVSENGKPVEEPMEIIVTVTDQNDNKPQFTQEVFRGSVPEGALPGTSVMQVTATDADDAVETYNGVIAYSILSQEPREPHPQMFTVNRATGTLSVIASGLDRERVRKYTLTVQAADLDGEGLTTTALAVIEIADVNDNAPEFDPKTVTWQLSPENVAGREVARLAVTDLDEPGTPAWRAVYSILRGNDGSAFTITTDPATNEGILSTAKGLDYEAKQQFVLHVAVANEVPFIVKLPMATATVMVTVEDVNEAPVFVPPVQLATVMEDVPPGQTLTACTAQDPDKEQGTWWGTDPAGWLAVHPENGLVTARDHLDRESPFVKNSTYMAVLLAVDDGSPRAHGHGHGCSSPWLDVNDNGPRPSPRTSLCASAAPQPHSHHGSGDSWAVEWGTRYGRGAADTGGVLGRSSCAVAALLVHPVNPMSQAQVTIITARSALCEAGAQGCPQRPQAVTALPFVLAALGALLALLREWGSRGSSCLLLLLFVRRRKVTKEPLLLPEDDTRDNIFYYGEEGGGEEDQVGVGLRGLGTVWAT</sequence>
<protein>
    <recommendedName>
        <fullName evidence="13">Cadherin domain-containing protein</fullName>
    </recommendedName>
</protein>
<dbReference type="GO" id="GO:0044331">
    <property type="term" value="P:cell-cell adhesion mediated by cadherin"/>
    <property type="evidence" value="ECO:0007669"/>
    <property type="project" value="TreeGrafter"/>
</dbReference>
<dbReference type="GO" id="GO:0034332">
    <property type="term" value="P:adherens junction organization"/>
    <property type="evidence" value="ECO:0007669"/>
    <property type="project" value="TreeGrafter"/>
</dbReference>
<feature type="region of interest" description="Disordered" evidence="12">
    <location>
        <begin position="555"/>
        <end position="599"/>
    </location>
</feature>
<dbReference type="GO" id="GO:0000902">
    <property type="term" value="P:cell morphogenesis"/>
    <property type="evidence" value="ECO:0007669"/>
    <property type="project" value="TreeGrafter"/>
</dbReference>
<feature type="domain" description="Cadherin" evidence="13">
    <location>
        <begin position="138"/>
        <end position="245"/>
    </location>
</feature>
<dbReference type="Proteomes" id="UP000694560">
    <property type="component" value="Unplaced"/>
</dbReference>
<dbReference type="Gene3D" id="2.60.40.60">
    <property type="entry name" value="Cadherins"/>
    <property type="match status" value="4"/>
</dbReference>
<evidence type="ECO:0000256" key="8">
    <source>
        <dbReference type="ARBA" id="ARBA00022989"/>
    </source>
</evidence>
<dbReference type="GO" id="GO:0016339">
    <property type="term" value="P:calcium-dependent cell-cell adhesion via plasma membrane cell adhesion molecules"/>
    <property type="evidence" value="ECO:0007669"/>
    <property type="project" value="TreeGrafter"/>
</dbReference>
<evidence type="ECO:0000256" key="9">
    <source>
        <dbReference type="ARBA" id="ARBA00023136"/>
    </source>
</evidence>
<dbReference type="GO" id="GO:0008013">
    <property type="term" value="F:beta-catenin binding"/>
    <property type="evidence" value="ECO:0007669"/>
    <property type="project" value="TreeGrafter"/>
</dbReference>
<evidence type="ECO:0000256" key="1">
    <source>
        <dbReference type="ARBA" id="ARBA00004251"/>
    </source>
</evidence>
<dbReference type="GO" id="GO:0005737">
    <property type="term" value="C:cytoplasm"/>
    <property type="evidence" value="ECO:0007669"/>
    <property type="project" value="TreeGrafter"/>
</dbReference>
<organism evidence="14 15">
    <name type="scientific">Malurus cyaneus samueli</name>
    <dbReference type="NCBI Taxonomy" id="2593467"/>
    <lineage>
        <taxon>Eukaryota</taxon>
        <taxon>Metazoa</taxon>
        <taxon>Chordata</taxon>
        <taxon>Craniata</taxon>
        <taxon>Vertebrata</taxon>
        <taxon>Euteleostomi</taxon>
        <taxon>Archelosauria</taxon>
        <taxon>Archosauria</taxon>
        <taxon>Dinosauria</taxon>
        <taxon>Saurischia</taxon>
        <taxon>Theropoda</taxon>
        <taxon>Coelurosauria</taxon>
        <taxon>Aves</taxon>
        <taxon>Neognathae</taxon>
        <taxon>Neoaves</taxon>
        <taxon>Telluraves</taxon>
        <taxon>Australaves</taxon>
        <taxon>Passeriformes</taxon>
        <taxon>Meliphagoidea</taxon>
        <taxon>Maluridae</taxon>
        <taxon>Malurus</taxon>
    </lineage>
</organism>
<dbReference type="SMART" id="SM00112">
    <property type="entry name" value="CA"/>
    <property type="match status" value="4"/>
</dbReference>
<keyword evidence="2" id="KW-1003">Cell membrane</keyword>
<dbReference type="GO" id="GO:0005509">
    <property type="term" value="F:calcium ion binding"/>
    <property type="evidence" value="ECO:0007669"/>
    <property type="project" value="UniProtKB-UniRule"/>
</dbReference>
<feature type="domain" description="Cadherin" evidence="13">
    <location>
        <begin position="246"/>
        <end position="358"/>
    </location>
</feature>
<keyword evidence="4" id="KW-0479">Metal-binding</keyword>
<comment type="subcellular location">
    <subcellularLocation>
        <location evidence="1">Cell membrane</location>
        <topology evidence="1">Single-pass type I membrane protein</topology>
    </subcellularLocation>
</comment>
<dbReference type="AlphaFoldDB" id="A0A8C5TYA7"/>
<dbReference type="PROSITE" id="PS50268">
    <property type="entry name" value="CADHERIN_2"/>
    <property type="match status" value="4"/>
</dbReference>
<keyword evidence="7" id="KW-0130">Cell adhesion</keyword>
<reference evidence="14" key="1">
    <citation type="submission" date="2025-08" db="UniProtKB">
        <authorList>
            <consortium name="Ensembl"/>
        </authorList>
    </citation>
    <scope>IDENTIFICATION</scope>
</reference>
<reference evidence="14" key="2">
    <citation type="submission" date="2025-09" db="UniProtKB">
        <authorList>
            <consortium name="Ensembl"/>
        </authorList>
    </citation>
    <scope>IDENTIFICATION</scope>
</reference>
<dbReference type="GO" id="GO:0009986">
    <property type="term" value="C:cell surface"/>
    <property type="evidence" value="ECO:0007669"/>
    <property type="project" value="UniProtKB-ARBA"/>
</dbReference>
<evidence type="ECO:0000313" key="15">
    <source>
        <dbReference type="Proteomes" id="UP000694560"/>
    </source>
</evidence>
<dbReference type="PANTHER" id="PTHR24027">
    <property type="entry name" value="CADHERIN-23"/>
    <property type="match status" value="1"/>
</dbReference>
<keyword evidence="10" id="KW-0325">Glycoprotein</keyword>
<keyword evidence="15" id="KW-1185">Reference proteome</keyword>
<dbReference type="GO" id="GO:0045296">
    <property type="term" value="F:cadherin binding"/>
    <property type="evidence" value="ECO:0007669"/>
    <property type="project" value="TreeGrafter"/>
</dbReference>
<dbReference type="OrthoDB" id="6079678at2759"/>
<feature type="domain" description="Cadherin" evidence="13">
    <location>
        <begin position="472"/>
        <end position="580"/>
    </location>
</feature>
<dbReference type="GO" id="GO:0005912">
    <property type="term" value="C:adherens junction"/>
    <property type="evidence" value="ECO:0007669"/>
    <property type="project" value="TreeGrafter"/>
</dbReference>
<dbReference type="GO" id="GO:0016477">
    <property type="term" value="P:cell migration"/>
    <property type="evidence" value="ECO:0007669"/>
    <property type="project" value="TreeGrafter"/>
</dbReference>
<evidence type="ECO:0000256" key="5">
    <source>
        <dbReference type="ARBA" id="ARBA00022737"/>
    </source>
</evidence>
<dbReference type="CDD" id="cd00031">
    <property type="entry name" value="CA_like"/>
    <property type="match status" value="1"/>
</dbReference>
<dbReference type="FunFam" id="2.60.40.60:FF:000027">
    <property type="entry name" value="Cadherin 2"/>
    <property type="match status" value="1"/>
</dbReference>
<keyword evidence="6 11" id="KW-0106">Calcium</keyword>
<dbReference type="SUPFAM" id="SSF49313">
    <property type="entry name" value="Cadherin-like"/>
    <property type="match status" value="4"/>
</dbReference>
<dbReference type="CDD" id="cd11304">
    <property type="entry name" value="Cadherin_repeat"/>
    <property type="match status" value="3"/>
</dbReference>
<dbReference type="Ensembl" id="ENSMCST00000013283.1">
    <property type="protein sequence ID" value="ENSMCSP00000012947.1"/>
    <property type="gene ID" value="ENSMCSG00000008998.1"/>
</dbReference>
<evidence type="ECO:0000256" key="2">
    <source>
        <dbReference type="ARBA" id="ARBA00022475"/>
    </source>
</evidence>
<evidence type="ECO:0000256" key="4">
    <source>
        <dbReference type="ARBA" id="ARBA00022723"/>
    </source>
</evidence>
<keyword evidence="5" id="KW-0677">Repeat</keyword>
<dbReference type="FunFam" id="2.60.40.60:FF:000022">
    <property type="entry name" value="Cadherin 2"/>
    <property type="match status" value="1"/>
</dbReference>
<evidence type="ECO:0000256" key="6">
    <source>
        <dbReference type="ARBA" id="ARBA00022837"/>
    </source>
</evidence>
<feature type="domain" description="Cadherin" evidence="13">
    <location>
        <begin position="359"/>
        <end position="471"/>
    </location>
</feature>
<dbReference type="Pfam" id="PF00028">
    <property type="entry name" value="Cadherin"/>
    <property type="match status" value="4"/>
</dbReference>
<dbReference type="GO" id="GO:0007156">
    <property type="term" value="P:homophilic cell adhesion via plasma membrane adhesion molecules"/>
    <property type="evidence" value="ECO:0007669"/>
    <property type="project" value="InterPro"/>
</dbReference>
<dbReference type="InterPro" id="IPR015919">
    <property type="entry name" value="Cadherin-like_sf"/>
</dbReference>
<dbReference type="PRINTS" id="PR00205">
    <property type="entry name" value="CADHERIN"/>
</dbReference>
<dbReference type="FunFam" id="2.60.40.60:FF:000019">
    <property type="entry name" value="Cadherin 2"/>
    <property type="match status" value="1"/>
</dbReference>
<name>A0A8C5TYA7_9PASS</name>